<dbReference type="Proteomes" id="UP000248806">
    <property type="component" value="Unassembled WGS sequence"/>
</dbReference>
<dbReference type="EMBL" id="QKUF01000005">
    <property type="protein sequence ID" value="PZW32028.1"/>
    <property type="molecule type" value="Genomic_DNA"/>
</dbReference>
<protein>
    <submittedName>
        <fullName evidence="1">Uncharacterized protein</fullName>
    </submittedName>
</protein>
<accession>A0A326UIR9</accession>
<comment type="caution">
    <text evidence="1">The sequence shown here is derived from an EMBL/GenBank/DDBJ whole genome shotgun (WGS) entry which is preliminary data.</text>
</comment>
<sequence length="90" mass="10840">MYGEGFVFMHVSIRRYSAHCEKMGFVFLCDTVLLRKKLEERGRIDIKERPKYLYISFRQDRHVSIRTNGLWLTCVFAYQNVSMYYVDILS</sequence>
<reference evidence="1 2" key="1">
    <citation type="submission" date="2018-06" db="EMBL/GenBank/DDBJ databases">
        <title>Genomic Encyclopedia of Archaeal and Bacterial Type Strains, Phase II (KMG-II): from individual species to whole genera.</title>
        <authorList>
            <person name="Goeker M."/>
        </authorList>
    </citation>
    <scope>NUCLEOTIDE SEQUENCE [LARGE SCALE GENOMIC DNA]</scope>
    <source>
        <strain evidence="1 2">ATCC BAA-1881</strain>
    </source>
</reference>
<gene>
    <name evidence="1" type="ORF">EI42_02054</name>
</gene>
<proteinExistence type="predicted"/>
<evidence type="ECO:0000313" key="2">
    <source>
        <dbReference type="Proteomes" id="UP000248806"/>
    </source>
</evidence>
<dbReference type="AlphaFoldDB" id="A0A326UIR9"/>
<name>A0A326UIR9_THEHA</name>
<organism evidence="1 2">
    <name type="scientific">Thermosporothrix hazakensis</name>
    <dbReference type="NCBI Taxonomy" id="644383"/>
    <lineage>
        <taxon>Bacteria</taxon>
        <taxon>Bacillati</taxon>
        <taxon>Chloroflexota</taxon>
        <taxon>Ktedonobacteria</taxon>
        <taxon>Ktedonobacterales</taxon>
        <taxon>Thermosporotrichaceae</taxon>
        <taxon>Thermosporothrix</taxon>
    </lineage>
</organism>
<evidence type="ECO:0000313" key="1">
    <source>
        <dbReference type="EMBL" id="PZW32028.1"/>
    </source>
</evidence>
<keyword evidence="2" id="KW-1185">Reference proteome</keyword>